<evidence type="ECO:0000313" key="2">
    <source>
        <dbReference type="Proteomes" id="UP000221837"/>
    </source>
</evidence>
<dbReference type="EMBL" id="KY630187">
    <property type="protein sequence ID" value="AQW88879.1"/>
    <property type="molecule type" value="Genomic_DNA"/>
</dbReference>
<gene>
    <name evidence="1" type="ORF">BF_0354</name>
</gene>
<dbReference type="Proteomes" id="UP000221837">
    <property type="component" value="Genome"/>
</dbReference>
<sequence>MSTRSNINVKVGDKYHSVYCHFDGYPSGVGMMLALHYNSQELAEKLVSHGDLSSVYESCEKPEGHSYDTPVKGYCVYYGRDRGEEDTEFSVVDEPVCENDFGYVWDGTKWTIYGHEYDEDDNMIEWYGTPLDEVLGLEVAQDDEILEDEGTKVFKYFGTNMDEVQNIYNEWDVTFNTPDERMTDSYNERIRWMVRHRFAPYQGIDEDGIWHHTFFGRTLYEAVSRANEYLQRAKDMEDDHRG</sequence>
<reference evidence="1" key="1">
    <citation type="submission" date="2017-02" db="EMBL/GenBank/DDBJ databases">
        <title>Genome sequence of Serratia marcescens phage BF.</title>
        <authorList>
            <person name="Casey E."/>
            <person name="Fitzgerald B."/>
            <person name="Mahony J."/>
            <person name="Lugli G."/>
            <person name="Ventura M."/>
            <person name="van Sinderen D."/>
        </authorList>
    </citation>
    <scope>NUCLEOTIDE SEQUENCE [LARGE SCALE GENOMIC DNA]</scope>
</reference>
<keyword evidence="2" id="KW-1185">Reference proteome</keyword>
<dbReference type="OrthoDB" id="11088at10239"/>
<name>A0A1S6UBS6_9CAUD</name>
<proteinExistence type="predicted"/>
<protein>
    <submittedName>
        <fullName evidence="1">Uncharacterized protein</fullName>
    </submittedName>
</protein>
<accession>A0A1S6UBS6</accession>
<organism evidence="1 2">
    <name type="scientific">Serratia phage BF</name>
    <dbReference type="NCBI Taxonomy" id="1962671"/>
    <lineage>
        <taxon>Viruses</taxon>
        <taxon>Duplodnaviria</taxon>
        <taxon>Heunggongvirae</taxon>
        <taxon>Uroviricota</taxon>
        <taxon>Caudoviricetes</taxon>
        <taxon>Eneladusvirus</taxon>
        <taxon>Eneladusvirus BF</taxon>
    </lineage>
</organism>
<evidence type="ECO:0000313" key="1">
    <source>
        <dbReference type="EMBL" id="AQW88879.1"/>
    </source>
</evidence>